<dbReference type="Pfam" id="PF13952">
    <property type="entry name" value="DUF4216"/>
    <property type="match status" value="1"/>
</dbReference>
<evidence type="ECO:0000259" key="1">
    <source>
        <dbReference type="Pfam" id="PF13952"/>
    </source>
</evidence>
<reference evidence="2 3" key="1">
    <citation type="submission" date="2020-05" db="EMBL/GenBank/DDBJ databases">
        <authorList>
            <person name="Campoy J."/>
            <person name="Schneeberger K."/>
            <person name="Spophaly S."/>
        </authorList>
    </citation>
    <scope>NUCLEOTIDE SEQUENCE [LARGE SCALE GENOMIC DNA]</scope>
    <source>
        <strain evidence="2">PruArmRojPasFocal</strain>
    </source>
</reference>
<protein>
    <recommendedName>
        <fullName evidence="1">DUF4216 domain-containing protein</fullName>
    </recommendedName>
</protein>
<evidence type="ECO:0000313" key="2">
    <source>
        <dbReference type="EMBL" id="CAB4278282.1"/>
    </source>
</evidence>
<gene>
    <name evidence="2" type="ORF">CURHAP_LOCUS28855</name>
</gene>
<dbReference type="EMBL" id="CAEKDK010000004">
    <property type="protein sequence ID" value="CAB4278282.1"/>
    <property type="molecule type" value="Genomic_DNA"/>
</dbReference>
<dbReference type="AlphaFoldDB" id="A0A6J5UQH1"/>
<feature type="domain" description="DUF4216" evidence="1">
    <location>
        <begin position="101"/>
        <end position="170"/>
    </location>
</feature>
<accession>A0A6J5UQH1</accession>
<evidence type="ECO:0000313" key="3">
    <source>
        <dbReference type="Proteomes" id="UP000507222"/>
    </source>
</evidence>
<sequence>MDNQRFIDWFHNRVGGQLTMNLNGVTNIVKWLAHGPRKGVLKYNGYAIDGYRYHTKACDNERAIQNSGVCLVASTMQISSAKDKNLVVSNMIFYGVIEEIWELNYNQFQVPLFKCAWVENEKGVKYAEDSGLTMVNLNRRGYRKDEFVMATQVRQVFYVDDPETDGWLIVLPMPNRVYIHGDELEDAVLEHQSFTNGLPAVEEFKYDIGEGEAKYMRTDCEEIRTVLNCHPKAKRGYCNQLVTSGGISSLT</sequence>
<dbReference type="Proteomes" id="UP000507222">
    <property type="component" value="Unassembled WGS sequence"/>
</dbReference>
<dbReference type="PANTHER" id="PTHR48258:SF9">
    <property type="entry name" value="OS01G0348150 PROTEIN"/>
    <property type="match status" value="1"/>
</dbReference>
<organism evidence="2 3">
    <name type="scientific">Prunus armeniaca</name>
    <name type="common">Apricot</name>
    <name type="synonym">Armeniaca vulgaris</name>
    <dbReference type="NCBI Taxonomy" id="36596"/>
    <lineage>
        <taxon>Eukaryota</taxon>
        <taxon>Viridiplantae</taxon>
        <taxon>Streptophyta</taxon>
        <taxon>Embryophyta</taxon>
        <taxon>Tracheophyta</taxon>
        <taxon>Spermatophyta</taxon>
        <taxon>Magnoliopsida</taxon>
        <taxon>eudicotyledons</taxon>
        <taxon>Gunneridae</taxon>
        <taxon>Pentapetalae</taxon>
        <taxon>rosids</taxon>
        <taxon>fabids</taxon>
        <taxon>Rosales</taxon>
        <taxon>Rosaceae</taxon>
        <taxon>Amygdaloideae</taxon>
        <taxon>Amygdaleae</taxon>
        <taxon>Prunus</taxon>
    </lineage>
</organism>
<name>A0A6J5UQH1_PRUAR</name>
<dbReference type="PANTHER" id="PTHR48258">
    <property type="entry name" value="DUF4218 DOMAIN-CONTAINING PROTEIN-RELATED"/>
    <property type="match status" value="1"/>
</dbReference>
<dbReference type="InterPro" id="IPR025312">
    <property type="entry name" value="DUF4216"/>
</dbReference>
<proteinExistence type="predicted"/>